<dbReference type="Pfam" id="PF01527">
    <property type="entry name" value="HTH_Tnp_1"/>
    <property type="match status" value="1"/>
</dbReference>
<evidence type="ECO:0000313" key="2">
    <source>
        <dbReference type="EMBL" id="AWB34040.1"/>
    </source>
</evidence>
<dbReference type="Gene3D" id="1.10.10.60">
    <property type="entry name" value="Homeodomain-like"/>
    <property type="match status" value="1"/>
</dbReference>
<organism evidence="1 3">
    <name type="scientific">Orrella marina</name>
    <dbReference type="NCBI Taxonomy" id="2163011"/>
    <lineage>
        <taxon>Bacteria</taxon>
        <taxon>Pseudomonadati</taxon>
        <taxon>Pseudomonadota</taxon>
        <taxon>Betaproteobacteria</taxon>
        <taxon>Burkholderiales</taxon>
        <taxon>Alcaligenaceae</taxon>
        <taxon>Orrella</taxon>
    </lineage>
</organism>
<dbReference type="KEGG" id="boz:DBV39_07610"/>
<keyword evidence="3" id="KW-1185">Reference proteome</keyword>
<evidence type="ECO:0000313" key="1">
    <source>
        <dbReference type="EMBL" id="AWB33597.1"/>
    </source>
</evidence>
<gene>
    <name evidence="1" type="ORF">DBV39_07610</name>
    <name evidence="2" type="ORF">DBV39_10300</name>
</gene>
<dbReference type="GO" id="GO:0043565">
    <property type="term" value="F:sequence-specific DNA binding"/>
    <property type="evidence" value="ECO:0007669"/>
    <property type="project" value="InterPro"/>
</dbReference>
<evidence type="ECO:0008006" key="4">
    <source>
        <dbReference type="Google" id="ProtNLM"/>
    </source>
</evidence>
<accession>A0A2R4XIF2</accession>
<dbReference type="GO" id="GO:0006313">
    <property type="term" value="P:DNA transposition"/>
    <property type="evidence" value="ECO:0007669"/>
    <property type="project" value="InterPro"/>
</dbReference>
<proteinExistence type="predicted"/>
<sequence length="129" mass="14792">MPMTELHSAVNPPTSRRRYSAQFKSDAVQACLAPGAVIAHVARQLGINYKMLGHWVNRHRRQLAQDKPAFVLWSPSEREPIPDQALSSPPQMHREPIRVSCSRGNQQVRIEWPVSDGQQCAEFLREWLR</sequence>
<dbReference type="KEGG" id="boz:DBV39_10300"/>
<dbReference type="InterPro" id="IPR010921">
    <property type="entry name" value="Trp_repressor/repl_initiator"/>
</dbReference>
<evidence type="ECO:0000313" key="3">
    <source>
        <dbReference type="Proteomes" id="UP000244571"/>
    </source>
</evidence>
<dbReference type="GO" id="GO:0004803">
    <property type="term" value="F:transposase activity"/>
    <property type="evidence" value="ECO:0007669"/>
    <property type="project" value="InterPro"/>
</dbReference>
<dbReference type="InterPro" id="IPR002514">
    <property type="entry name" value="Transposase_8"/>
</dbReference>
<dbReference type="AlphaFoldDB" id="A0A2R4XIF2"/>
<dbReference type="EMBL" id="CP028901">
    <property type="protein sequence ID" value="AWB33597.1"/>
    <property type="molecule type" value="Genomic_DNA"/>
</dbReference>
<name>A0A2R4XIF2_9BURK</name>
<dbReference type="SUPFAM" id="SSF48295">
    <property type="entry name" value="TrpR-like"/>
    <property type="match status" value="1"/>
</dbReference>
<protein>
    <recommendedName>
        <fullName evidence="4">Transposase</fullName>
    </recommendedName>
</protein>
<dbReference type="Proteomes" id="UP000244571">
    <property type="component" value="Chromosome"/>
</dbReference>
<reference evidence="1 3" key="1">
    <citation type="submission" date="2018-04" db="EMBL/GenBank/DDBJ databases">
        <title>Bordetella sp. HZ20 isolated from seawater.</title>
        <authorList>
            <person name="Sun C."/>
        </authorList>
    </citation>
    <scope>NUCLEOTIDE SEQUENCE [LARGE SCALE GENOMIC DNA]</scope>
    <source>
        <strain evidence="1 3">HZ20</strain>
    </source>
</reference>
<dbReference type="EMBL" id="CP028901">
    <property type="protein sequence ID" value="AWB34040.1"/>
    <property type="molecule type" value="Genomic_DNA"/>
</dbReference>